<comment type="caution">
    <text evidence="1">The sequence shown here is derived from an EMBL/GenBank/DDBJ whole genome shotgun (WGS) entry which is preliminary data.</text>
</comment>
<dbReference type="Proteomes" id="UP001162992">
    <property type="component" value="Chromosome 6"/>
</dbReference>
<accession>A0ACC2DJA8</accession>
<keyword evidence="2" id="KW-1185">Reference proteome</keyword>
<protein>
    <submittedName>
        <fullName evidence="1">Uncharacterized protein</fullName>
    </submittedName>
</protein>
<dbReference type="EMBL" id="CM055097">
    <property type="protein sequence ID" value="KAJ7554228.1"/>
    <property type="molecule type" value="Genomic_DNA"/>
</dbReference>
<gene>
    <name evidence="1" type="ORF">O6H91_06G132200</name>
</gene>
<name>A0ACC2DJA8_DIPCM</name>
<reference evidence="2" key="1">
    <citation type="journal article" date="2024" name="Proc. Natl. Acad. Sci. U.S.A.">
        <title>Extraordinary preservation of gene collinearity over three hundred million years revealed in homosporous lycophytes.</title>
        <authorList>
            <person name="Li C."/>
            <person name="Wickell D."/>
            <person name="Kuo L.Y."/>
            <person name="Chen X."/>
            <person name="Nie B."/>
            <person name="Liao X."/>
            <person name="Peng D."/>
            <person name="Ji J."/>
            <person name="Jenkins J."/>
            <person name="Williams M."/>
            <person name="Shu S."/>
            <person name="Plott C."/>
            <person name="Barry K."/>
            <person name="Rajasekar S."/>
            <person name="Grimwood J."/>
            <person name="Han X."/>
            <person name="Sun S."/>
            <person name="Hou Z."/>
            <person name="He W."/>
            <person name="Dai G."/>
            <person name="Sun C."/>
            <person name="Schmutz J."/>
            <person name="Leebens-Mack J.H."/>
            <person name="Li F.W."/>
            <person name="Wang L."/>
        </authorList>
    </citation>
    <scope>NUCLEOTIDE SEQUENCE [LARGE SCALE GENOMIC DNA]</scope>
    <source>
        <strain evidence="2">cv. PW_Plant_1</strain>
    </source>
</reference>
<evidence type="ECO:0000313" key="1">
    <source>
        <dbReference type="EMBL" id="KAJ7554228.1"/>
    </source>
</evidence>
<evidence type="ECO:0000313" key="2">
    <source>
        <dbReference type="Proteomes" id="UP001162992"/>
    </source>
</evidence>
<organism evidence="1 2">
    <name type="scientific">Diphasiastrum complanatum</name>
    <name type="common">Issler's clubmoss</name>
    <name type="synonym">Lycopodium complanatum</name>
    <dbReference type="NCBI Taxonomy" id="34168"/>
    <lineage>
        <taxon>Eukaryota</taxon>
        <taxon>Viridiplantae</taxon>
        <taxon>Streptophyta</taxon>
        <taxon>Embryophyta</taxon>
        <taxon>Tracheophyta</taxon>
        <taxon>Lycopodiopsida</taxon>
        <taxon>Lycopodiales</taxon>
        <taxon>Lycopodiaceae</taxon>
        <taxon>Lycopodioideae</taxon>
        <taxon>Diphasiastrum</taxon>
    </lineage>
</organism>
<sequence>MQISSDSRMLKMHSILFWMFTIFLLVRGNTQNPKAEVTLEEEFTEDLLLRPLPDGKVLSHFHFIHKLPQARSYGGHHSLFPKAIFQLVKKFHVKEMELSFTQGRWNYQRWGGFDAIAAFNAKPVGVELWALFDVPKAEVDATWGNLTHALSGLFCASINFLESSTSVAEPSFSFKLDEHWIEGNDTCDSNLGTEKSMNCKQKKHFKEWQNAASITFTEGGKISRGTLSSNRQLGQLRYGALPREAVCTENLTPWLKLLPCRDKSGLTTLLDRSIVYNGFYHSLRLNIKSGQLAEGGILLRQSLTLVLLPSRQERNQKQGSSVHHAVQPQNWSLFSLFGKRLASGCPLAKSSHVSVELVGGFIEQLKEVDQSTIVVEETHLNEQTQSLERNPEYSVDAGSNIGVDPDLQTFESKSMPEVFLPAGEIQTETSLIESDGKLSLGNGLELDLRSNKLFSLSPMPGRILREVKELLPHYGSSKKSSFILEYELQMNKSFPFDVGLSWRINKPLKWSPIRAPFRISRFLVGSGNARGTITTIFKANLAQNFISATSIHENLCRSLQARLLHKKESLQGKDVEIRDESCSAIKDDDAVEGIDVIIFQIVPWYVRMYWHTLTFVLDGNLVPFWNLATVMRLVPAKDRQSPAMMELGIQIPANTVSLTFTIEFDKGFLHIDEHPPDANRGFDIPAAIVSFPGYYSKVQYEYMHNTTLGPFIPSFLQTEKKPMPVYTEILLMQLATPDFSMPYNVITLTCTVLALYFGSLLNVLRRRIGEEERRSTKLGDSTKAGKLKLIISRYLGKTGDKMYSNLTSPKVSKLSRIFIVVIVAVAAHYMLNLGK</sequence>
<proteinExistence type="predicted"/>